<reference evidence="9" key="1">
    <citation type="journal article" date="2019" name="Int. J. Syst. Evol. Microbiol.">
        <title>The Global Catalogue of Microorganisms (GCM) 10K type strain sequencing project: providing services to taxonomists for standard genome sequencing and annotation.</title>
        <authorList>
            <consortium name="The Broad Institute Genomics Platform"/>
            <consortium name="The Broad Institute Genome Sequencing Center for Infectious Disease"/>
            <person name="Wu L."/>
            <person name="Ma J."/>
        </authorList>
    </citation>
    <scope>NUCLEOTIDE SEQUENCE [LARGE SCALE GENOMIC DNA]</scope>
    <source>
        <strain evidence="9">CCUG 60023</strain>
    </source>
</reference>
<dbReference type="Gene3D" id="3.40.50.300">
    <property type="entry name" value="P-loop containing nucleotide triphosphate hydrolases"/>
    <property type="match status" value="1"/>
</dbReference>
<comment type="caution">
    <text evidence="8">The sequence shown here is derived from an EMBL/GenBank/DDBJ whole genome shotgun (WGS) entry which is preliminary data.</text>
</comment>
<keyword evidence="1" id="KW-0813">Transport</keyword>
<organism evidence="8 9">
    <name type="scientific">Pseudahrensia aquimaris</name>
    <dbReference type="NCBI Taxonomy" id="744461"/>
    <lineage>
        <taxon>Bacteria</taxon>
        <taxon>Pseudomonadati</taxon>
        <taxon>Pseudomonadota</taxon>
        <taxon>Alphaproteobacteria</taxon>
        <taxon>Hyphomicrobiales</taxon>
        <taxon>Ahrensiaceae</taxon>
        <taxon>Pseudahrensia</taxon>
    </lineage>
</organism>
<evidence type="ECO:0000256" key="4">
    <source>
        <dbReference type="ARBA" id="ARBA00022840"/>
    </source>
</evidence>
<keyword evidence="3" id="KW-0201">Cytochrome c-type biogenesis</keyword>
<dbReference type="SMART" id="SM00382">
    <property type="entry name" value="AAA"/>
    <property type="match status" value="1"/>
</dbReference>
<keyword evidence="4 8" id="KW-0067">ATP-binding</keyword>
<evidence type="ECO:0000256" key="3">
    <source>
        <dbReference type="ARBA" id="ARBA00022748"/>
    </source>
</evidence>
<evidence type="ECO:0000313" key="8">
    <source>
        <dbReference type="EMBL" id="MFD0916594.1"/>
    </source>
</evidence>
<protein>
    <submittedName>
        <fullName evidence="8">Heme ABC exporter ATP-binding protein CcmA</fullName>
    </submittedName>
</protein>
<dbReference type="NCBIfam" id="TIGR01189">
    <property type="entry name" value="ccmA"/>
    <property type="match status" value="1"/>
</dbReference>
<dbReference type="GO" id="GO:0005524">
    <property type="term" value="F:ATP binding"/>
    <property type="evidence" value="ECO:0007669"/>
    <property type="project" value="UniProtKB-KW"/>
</dbReference>
<feature type="domain" description="ABC transporter" evidence="7">
    <location>
        <begin position="3"/>
        <end position="204"/>
    </location>
</feature>
<proteinExistence type="predicted"/>
<evidence type="ECO:0000256" key="6">
    <source>
        <dbReference type="ARBA" id="ARBA00023136"/>
    </source>
</evidence>
<dbReference type="InterPro" id="IPR027417">
    <property type="entry name" value="P-loop_NTPase"/>
</dbReference>
<evidence type="ECO:0000256" key="1">
    <source>
        <dbReference type="ARBA" id="ARBA00022448"/>
    </source>
</evidence>
<gene>
    <name evidence="8" type="primary">ccmA</name>
    <name evidence="8" type="ORF">ACFQ14_09265</name>
</gene>
<dbReference type="SUPFAM" id="SSF52540">
    <property type="entry name" value="P-loop containing nucleoside triphosphate hydrolases"/>
    <property type="match status" value="1"/>
</dbReference>
<dbReference type="EMBL" id="JBHTJV010000009">
    <property type="protein sequence ID" value="MFD0916594.1"/>
    <property type="molecule type" value="Genomic_DNA"/>
</dbReference>
<dbReference type="InterPro" id="IPR003439">
    <property type="entry name" value="ABC_transporter-like_ATP-bd"/>
</dbReference>
<keyword evidence="6" id="KW-0472">Membrane</keyword>
<dbReference type="PANTHER" id="PTHR43499">
    <property type="entry name" value="ABC TRANSPORTER I FAMILY MEMBER 1"/>
    <property type="match status" value="1"/>
</dbReference>
<sequence length="206" mass="21803">MRLVADNLTLLRGEDVVLHGLSFDVASGSALVITGENGTGKSTLLRGIAGLLPIEAGTVGLADKPEEFGEASLEELCHYLGPDNSMKGAMSVGENLAFWQDFAGQPFYEIEEALEMVGLGGLSSIPFSHLSTGMRRRASIARLLISYRPIWLLDEPTSGMDAVSQKQFADLMGAHLEDGGIVIAATHISLGLDNMQSLVLDGASLS</sequence>
<dbReference type="InterPro" id="IPR003593">
    <property type="entry name" value="AAA+_ATPase"/>
</dbReference>
<keyword evidence="2" id="KW-0547">Nucleotide-binding</keyword>
<dbReference type="Pfam" id="PF00005">
    <property type="entry name" value="ABC_tran"/>
    <property type="match status" value="1"/>
</dbReference>
<accession>A0ABW3FFA5</accession>
<dbReference type="InterPro" id="IPR005895">
    <property type="entry name" value="ABC_transptr_haem_export_CcmA"/>
</dbReference>
<evidence type="ECO:0000256" key="5">
    <source>
        <dbReference type="ARBA" id="ARBA00022967"/>
    </source>
</evidence>
<evidence type="ECO:0000259" key="7">
    <source>
        <dbReference type="PROSITE" id="PS50893"/>
    </source>
</evidence>
<name>A0ABW3FFA5_9HYPH</name>
<evidence type="ECO:0000313" key="9">
    <source>
        <dbReference type="Proteomes" id="UP001597101"/>
    </source>
</evidence>
<dbReference type="RefSeq" id="WP_377212453.1">
    <property type="nucleotide sequence ID" value="NZ_JBHTJV010000009.1"/>
</dbReference>
<keyword evidence="9" id="KW-1185">Reference proteome</keyword>
<evidence type="ECO:0000256" key="2">
    <source>
        <dbReference type="ARBA" id="ARBA00022741"/>
    </source>
</evidence>
<keyword evidence="5" id="KW-1278">Translocase</keyword>
<dbReference type="PROSITE" id="PS50893">
    <property type="entry name" value="ABC_TRANSPORTER_2"/>
    <property type="match status" value="1"/>
</dbReference>
<dbReference type="PANTHER" id="PTHR43499:SF1">
    <property type="entry name" value="ABC TRANSPORTER I FAMILY MEMBER 1"/>
    <property type="match status" value="1"/>
</dbReference>
<dbReference type="Proteomes" id="UP001597101">
    <property type="component" value="Unassembled WGS sequence"/>
</dbReference>